<evidence type="ECO:0000259" key="3">
    <source>
        <dbReference type="PROSITE" id="PS51186"/>
    </source>
</evidence>
<dbReference type="InterPro" id="IPR050832">
    <property type="entry name" value="Bact_Acetyltransf"/>
</dbReference>
<reference evidence="4" key="1">
    <citation type="submission" date="2020-08" db="EMBL/GenBank/DDBJ databases">
        <title>Lewinella bacteria from marine environments.</title>
        <authorList>
            <person name="Zhong Y."/>
        </authorList>
    </citation>
    <scope>NUCLEOTIDE SEQUENCE</scope>
    <source>
        <strain evidence="4">KCTC 42187</strain>
    </source>
</reference>
<gene>
    <name evidence="4" type="ORF">H9S92_19935</name>
</gene>
<accession>A0A923PS38</accession>
<dbReference type="PROSITE" id="PS51186">
    <property type="entry name" value="GNAT"/>
    <property type="match status" value="1"/>
</dbReference>
<dbReference type="Pfam" id="PF13508">
    <property type="entry name" value="Acetyltransf_7"/>
    <property type="match status" value="1"/>
</dbReference>
<comment type="caution">
    <text evidence="4">The sequence shown here is derived from an EMBL/GenBank/DDBJ whole genome shotgun (WGS) entry which is preliminary data.</text>
</comment>
<protein>
    <submittedName>
        <fullName evidence="4">GNAT family N-acetyltransferase</fullName>
    </submittedName>
</protein>
<dbReference type="Proteomes" id="UP000650081">
    <property type="component" value="Unassembled WGS sequence"/>
</dbReference>
<evidence type="ECO:0000256" key="2">
    <source>
        <dbReference type="ARBA" id="ARBA00023315"/>
    </source>
</evidence>
<feature type="domain" description="N-acetyltransferase" evidence="3">
    <location>
        <begin position="1"/>
        <end position="142"/>
    </location>
</feature>
<evidence type="ECO:0000313" key="4">
    <source>
        <dbReference type="EMBL" id="MBC6996453.1"/>
    </source>
</evidence>
<proteinExistence type="predicted"/>
<name>A0A923PS38_9BACT</name>
<sequence>MHLRVATLADIPQIQLVRNSVTENMLSNPDLVTDADCAEYLSTRGRGWVAEIGGEIVGFSIVDLHENNVWALFLKPEYSGRGIGRQLHEVMLDWYFHQTTLPIWLGTEPGTRAEQFYQKAGWEETGVHGKGEIKFTMRHGAWAERVGRR</sequence>
<dbReference type="PANTHER" id="PTHR43877">
    <property type="entry name" value="AMINOALKYLPHOSPHONATE N-ACETYLTRANSFERASE-RELATED-RELATED"/>
    <property type="match status" value="1"/>
</dbReference>
<keyword evidence="1" id="KW-0808">Transferase</keyword>
<dbReference type="EMBL" id="JACSIT010000152">
    <property type="protein sequence ID" value="MBC6996453.1"/>
    <property type="molecule type" value="Genomic_DNA"/>
</dbReference>
<evidence type="ECO:0000256" key="1">
    <source>
        <dbReference type="ARBA" id="ARBA00022679"/>
    </source>
</evidence>
<dbReference type="GO" id="GO:0016747">
    <property type="term" value="F:acyltransferase activity, transferring groups other than amino-acyl groups"/>
    <property type="evidence" value="ECO:0007669"/>
    <property type="project" value="InterPro"/>
</dbReference>
<dbReference type="AlphaFoldDB" id="A0A923PS38"/>
<keyword evidence="5" id="KW-1185">Reference proteome</keyword>
<dbReference type="RefSeq" id="WP_187468459.1">
    <property type="nucleotide sequence ID" value="NZ_JACSIT010000152.1"/>
</dbReference>
<organism evidence="4 5">
    <name type="scientific">Neolewinella lacunae</name>
    <dbReference type="NCBI Taxonomy" id="1517758"/>
    <lineage>
        <taxon>Bacteria</taxon>
        <taxon>Pseudomonadati</taxon>
        <taxon>Bacteroidota</taxon>
        <taxon>Saprospiria</taxon>
        <taxon>Saprospirales</taxon>
        <taxon>Lewinellaceae</taxon>
        <taxon>Neolewinella</taxon>
    </lineage>
</organism>
<dbReference type="SUPFAM" id="SSF55729">
    <property type="entry name" value="Acyl-CoA N-acyltransferases (Nat)"/>
    <property type="match status" value="1"/>
</dbReference>
<dbReference type="Gene3D" id="3.40.630.30">
    <property type="match status" value="1"/>
</dbReference>
<dbReference type="InterPro" id="IPR000182">
    <property type="entry name" value="GNAT_dom"/>
</dbReference>
<dbReference type="CDD" id="cd04301">
    <property type="entry name" value="NAT_SF"/>
    <property type="match status" value="1"/>
</dbReference>
<evidence type="ECO:0000313" key="5">
    <source>
        <dbReference type="Proteomes" id="UP000650081"/>
    </source>
</evidence>
<dbReference type="InterPro" id="IPR016181">
    <property type="entry name" value="Acyl_CoA_acyltransferase"/>
</dbReference>
<keyword evidence="2" id="KW-0012">Acyltransferase</keyword>